<organism evidence="1 2">
    <name type="scientific">Panagrolaimus sp. JU765</name>
    <dbReference type="NCBI Taxonomy" id="591449"/>
    <lineage>
        <taxon>Eukaryota</taxon>
        <taxon>Metazoa</taxon>
        <taxon>Ecdysozoa</taxon>
        <taxon>Nematoda</taxon>
        <taxon>Chromadorea</taxon>
        <taxon>Rhabditida</taxon>
        <taxon>Tylenchina</taxon>
        <taxon>Panagrolaimomorpha</taxon>
        <taxon>Panagrolaimoidea</taxon>
        <taxon>Panagrolaimidae</taxon>
        <taxon>Panagrolaimus</taxon>
    </lineage>
</organism>
<dbReference type="WBParaSite" id="JU765_v2.g1191.t1">
    <property type="protein sequence ID" value="JU765_v2.g1191.t1"/>
    <property type="gene ID" value="JU765_v2.g1191"/>
</dbReference>
<evidence type="ECO:0000313" key="2">
    <source>
        <dbReference type="WBParaSite" id="JU765_v2.g1191.t1"/>
    </source>
</evidence>
<evidence type="ECO:0000313" key="1">
    <source>
        <dbReference type="Proteomes" id="UP000887576"/>
    </source>
</evidence>
<reference evidence="2" key="1">
    <citation type="submission" date="2022-11" db="UniProtKB">
        <authorList>
            <consortium name="WormBaseParasite"/>
        </authorList>
    </citation>
    <scope>IDENTIFICATION</scope>
</reference>
<name>A0AC34Q1B1_9BILA</name>
<proteinExistence type="predicted"/>
<sequence>MIGSSTGNLGISMRNNLKTADCCVSTGNFIFKAHSVILQTASPIFECFLEDSVENPPEIVIDDNFDEIIVDLGLSLCYEIDIFDQLDVLTALKLLQFAKTYNLKQFNRVEKFLVENLTPNNVCQVANAALEMNAEFLLEKCVDFLIPHYRHLGALNDFVNLDSEIVKKIVQLCVFKV</sequence>
<accession>A0AC34Q1B1</accession>
<protein>
    <submittedName>
        <fullName evidence="2">BTB domain-containing protein</fullName>
    </submittedName>
</protein>
<dbReference type="Proteomes" id="UP000887576">
    <property type="component" value="Unplaced"/>
</dbReference>